<dbReference type="GO" id="GO:0016020">
    <property type="term" value="C:membrane"/>
    <property type="evidence" value="ECO:0007669"/>
    <property type="project" value="UniProtKB-SubCell"/>
</dbReference>
<evidence type="ECO:0000256" key="2">
    <source>
        <dbReference type="ARBA" id="ARBA00004141"/>
    </source>
</evidence>
<comment type="similarity">
    <text evidence="3">Belongs to the TMEM237 family.</text>
</comment>
<dbReference type="AlphaFoldDB" id="A0A0N4ZB56"/>
<dbReference type="GO" id="GO:0060271">
    <property type="term" value="P:cilium assembly"/>
    <property type="evidence" value="ECO:0007669"/>
    <property type="project" value="TreeGrafter"/>
</dbReference>
<keyword evidence="5" id="KW-0970">Cilium biogenesis/degradation</keyword>
<dbReference type="STRING" id="131310.A0A0N4ZB56"/>
<keyword evidence="8 12" id="KW-0472">Membrane</keyword>
<keyword evidence="13" id="KW-1185">Reference proteome</keyword>
<evidence type="ECO:0000256" key="8">
    <source>
        <dbReference type="ARBA" id="ARBA00023136"/>
    </source>
</evidence>
<evidence type="ECO:0000256" key="4">
    <source>
        <dbReference type="ARBA" id="ARBA00022692"/>
    </source>
</evidence>
<organism evidence="13 14">
    <name type="scientific">Parastrongyloides trichosuri</name>
    <name type="common">Possum-specific nematode worm</name>
    <dbReference type="NCBI Taxonomy" id="131310"/>
    <lineage>
        <taxon>Eukaryota</taxon>
        <taxon>Metazoa</taxon>
        <taxon>Ecdysozoa</taxon>
        <taxon>Nematoda</taxon>
        <taxon>Chromadorea</taxon>
        <taxon>Rhabditida</taxon>
        <taxon>Tylenchina</taxon>
        <taxon>Panagrolaimomorpha</taxon>
        <taxon>Strongyloidoidea</taxon>
        <taxon>Strongyloididae</taxon>
        <taxon>Parastrongyloides</taxon>
    </lineage>
</organism>
<proteinExistence type="inferred from homology"/>
<feature type="transmembrane region" description="Helical" evidence="12">
    <location>
        <begin position="178"/>
        <end position="200"/>
    </location>
</feature>
<dbReference type="PANTHER" id="PTHR28388">
    <property type="entry name" value="TRANSMEMBRANE PROTEIN 237"/>
    <property type="match status" value="1"/>
</dbReference>
<evidence type="ECO:0000313" key="14">
    <source>
        <dbReference type="WBParaSite" id="PTRK_0000476900.1"/>
    </source>
</evidence>
<sequence length="308" mass="35979">MLQEEEESISKKISLSDDDNKQDLINDNESVKIIDNKKEKNEKKEEKIKSSDLVHRISVKSKGSIGKIKKLKKWKNKEKKKIEEEEEEIKTKEYFLKQNLNSFRDISKKMFKEVNNDTNEDEESVKETNHISLSHMIQYKYIVFVHFMQGFLTGLTTAQALSTYLFSSLETFIEGYQVIAVPAHATFFVLFTLSSVLALENFRPKERKIISFIYELFTLKVDSWAIFIWLLGSIINLSLLRFDEKIADMSIVLLKDSKNIDELMVWRILGCIRASLSAIGWFLTMKQDKQQILIPLVEKDSDEEKEKI</sequence>
<evidence type="ECO:0000256" key="12">
    <source>
        <dbReference type="SAM" id="Phobius"/>
    </source>
</evidence>
<comment type="subcellular location">
    <subcellularLocation>
        <location evidence="1">Cell projection</location>
        <location evidence="1">Cilium</location>
    </subcellularLocation>
    <subcellularLocation>
        <location evidence="2">Membrane</location>
        <topology evidence="2">Multi-pass membrane protein</topology>
    </subcellularLocation>
</comment>
<feature type="compositionally biased region" description="Basic and acidic residues" evidence="11">
    <location>
        <begin position="8"/>
        <end position="24"/>
    </location>
</feature>
<protein>
    <submittedName>
        <fullName evidence="14">Transmembrane protein</fullName>
    </submittedName>
</protein>
<feature type="transmembrane region" description="Helical" evidence="12">
    <location>
        <begin position="141"/>
        <end position="166"/>
    </location>
</feature>
<evidence type="ECO:0000256" key="6">
    <source>
        <dbReference type="ARBA" id="ARBA00022989"/>
    </source>
</evidence>
<name>A0A0N4ZB56_PARTI</name>
<evidence type="ECO:0000256" key="5">
    <source>
        <dbReference type="ARBA" id="ARBA00022794"/>
    </source>
</evidence>
<dbReference type="Proteomes" id="UP000038045">
    <property type="component" value="Unplaced"/>
</dbReference>
<evidence type="ECO:0000256" key="3">
    <source>
        <dbReference type="ARBA" id="ARBA00008783"/>
    </source>
</evidence>
<dbReference type="Pfam" id="PF15383">
    <property type="entry name" value="TMEM237"/>
    <property type="match status" value="1"/>
</dbReference>
<keyword evidence="4 12" id="KW-0812">Transmembrane</keyword>
<accession>A0A0N4ZB56</accession>
<evidence type="ECO:0000256" key="9">
    <source>
        <dbReference type="ARBA" id="ARBA00023273"/>
    </source>
</evidence>
<evidence type="ECO:0000256" key="1">
    <source>
        <dbReference type="ARBA" id="ARBA00004138"/>
    </source>
</evidence>
<feature type="transmembrane region" description="Helical" evidence="12">
    <location>
        <begin position="264"/>
        <end position="283"/>
    </location>
</feature>
<keyword evidence="7" id="KW-0969">Cilium</keyword>
<dbReference type="PANTHER" id="PTHR28388:SF1">
    <property type="entry name" value="TRANSMEMBRANE PROTEIN 237"/>
    <property type="match status" value="1"/>
</dbReference>
<keyword evidence="9" id="KW-0966">Cell projection</keyword>
<comment type="function">
    <text evidence="10">Component of the transition zone in primary cilia. Required for ciliogenesis.</text>
</comment>
<dbReference type="GO" id="GO:0035869">
    <property type="term" value="C:ciliary transition zone"/>
    <property type="evidence" value="ECO:0007669"/>
    <property type="project" value="TreeGrafter"/>
</dbReference>
<keyword evidence="6 12" id="KW-1133">Transmembrane helix</keyword>
<evidence type="ECO:0000313" key="13">
    <source>
        <dbReference type="Proteomes" id="UP000038045"/>
    </source>
</evidence>
<dbReference type="InterPro" id="IPR029409">
    <property type="entry name" value="TMEM237"/>
</dbReference>
<evidence type="ECO:0000256" key="10">
    <source>
        <dbReference type="ARBA" id="ARBA00025631"/>
    </source>
</evidence>
<evidence type="ECO:0000256" key="11">
    <source>
        <dbReference type="SAM" id="MobiDB-lite"/>
    </source>
</evidence>
<evidence type="ECO:0000256" key="7">
    <source>
        <dbReference type="ARBA" id="ARBA00023069"/>
    </source>
</evidence>
<feature type="transmembrane region" description="Helical" evidence="12">
    <location>
        <begin position="221"/>
        <end position="240"/>
    </location>
</feature>
<feature type="region of interest" description="Disordered" evidence="11">
    <location>
        <begin position="1"/>
        <end position="24"/>
    </location>
</feature>
<dbReference type="WBParaSite" id="PTRK_0000476900.1">
    <property type="protein sequence ID" value="PTRK_0000476900.1"/>
    <property type="gene ID" value="PTRK_0000476900"/>
</dbReference>
<reference evidence="14" key="1">
    <citation type="submission" date="2017-02" db="UniProtKB">
        <authorList>
            <consortium name="WormBaseParasite"/>
        </authorList>
    </citation>
    <scope>IDENTIFICATION</scope>
</reference>